<sequence>MRTPSSVAAPKAAEPAPPPATTPDEARRREHHAAQERKGQVHWTDSLSWAGERARQILLLLVLAAVLVYGLLKVTLVVIPVLLALILAAATTPLVRWLRHRGWRETPATTGTFLALIAVFAGVVAGVVLTIRSEWSTLAERASRRFDELAAVLQDGPLPVDEASLENLGTAARDFATSSAAGGRATDSLFVATELLTGFILMAVVLFFLLKDGHRIWAFCLIPFRGRQRAKMRLAGMAGIDVLGGYVRGTAIVALVDAVLIGAALFVLQVPLAAPLAVVVFVGAFIPLIGATAAGVLAAVVALVANGPVVALIVAAVVVLVNQLEGNLLQPVVMGKTLSVHPLVILLALTAGTVLAGIIGAILSVPLTAVAWAIAKIWIGDRFGARASAAGADG</sequence>
<dbReference type="EMBL" id="JBHDLJ010000016">
    <property type="protein sequence ID" value="MFB0835962.1"/>
    <property type="molecule type" value="Genomic_DNA"/>
</dbReference>
<feature type="transmembrane region" description="Helical" evidence="9">
    <location>
        <begin position="189"/>
        <end position="210"/>
    </location>
</feature>
<gene>
    <name evidence="10" type="ORF">ACETWP_15335</name>
</gene>
<keyword evidence="5 9" id="KW-0812">Transmembrane</keyword>
<proteinExistence type="inferred from homology"/>
<evidence type="ECO:0000256" key="1">
    <source>
        <dbReference type="ARBA" id="ARBA00004651"/>
    </source>
</evidence>
<dbReference type="PANTHER" id="PTHR21716:SF53">
    <property type="entry name" value="PERMEASE PERM-RELATED"/>
    <property type="match status" value="1"/>
</dbReference>
<evidence type="ECO:0000256" key="2">
    <source>
        <dbReference type="ARBA" id="ARBA00009773"/>
    </source>
</evidence>
<feature type="compositionally biased region" description="Low complexity" evidence="8">
    <location>
        <begin position="1"/>
        <end position="14"/>
    </location>
</feature>
<keyword evidence="6 9" id="KW-1133">Transmembrane helix</keyword>
<dbReference type="InterPro" id="IPR002549">
    <property type="entry name" value="AI-2E-like"/>
</dbReference>
<feature type="transmembrane region" description="Helical" evidence="9">
    <location>
        <begin position="341"/>
        <end position="374"/>
    </location>
</feature>
<evidence type="ECO:0000313" key="10">
    <source>
        <dbReference type="EMBL" id="MFB0835962.1"/>
    </source>
</evidence>
<dbReference type="Pfam" id="PF01594">
    <property type="entry name" value="AI-2E_transport"/>
    <property type="match status" value="1"/>
</dbReference>
<protein>
    <submittedName>
        <fullName evidence="10">AI-2E family transporter</fullName>
    </submittedName>
</protein>
<name>A0ABV4UQN9_9MICC</name>
<keyword evidence="7 9" id="KW-0472">Membrane</keyword>
<feature type="compositionally biased region" description="Basic and acidic residues" evidence="8">
    <location>
        <begin position="24"/>
        <end position="39"/>
    </location>
</feature>
<comment type="similarity">
    <text evidence="2">Belongs to the autoinducer-2 exporter (AI-2E) (TC 2.A.86) family.</text>
</comment>
<feature type="transmembrane region" description="Helical" evidence="9">
    <location>
        <begin position="272"/>
        <end position="289"/>
    </location>
</feature>
<reference evidence="10 11" key="1">
    <citation type="submission" date="2024-09" db="EMBL/GenBank/DDBJ databases">
        <authorList>
            <person name="Salinas-Garcia M.A."/>
            <person name="Prieme A."/>
        </authorList>
    </citation>
    <scope>NUCLEOTIDE SEQUENCE [LARGE SCALE GENOMIC DNA]</scope>
    <source>
        <strain evidence="10 11">DSM 21081</strain>
    </source>
</reference>
<accession>A0ABV4UQN9</accession>
<feature type="region of interest" description="Disordered" evidence="8">
    <location>
        <begin position="1"/>
        <end position="39"/>
    </location>
</feature>
<dbReference type="PANTHER" id="PTHR21716">
    <property type="entry name" value="TRANSMEMBRANE PROTEIN"/>
    <property type="match status" value="1"/>
</dbReference>
<comment type="subcellular location">
    <subcellularLocation>
        <location evidence="1">Cell membrane</location>
        <topology evidence="1">Multi-pass membrane protein</topology>
    </subcellularLocation>
</comment>
<dbReference type="RefSeq" id="WP_373973139.1">
    <property type="nucleotide sequence ID" value="NZ_JBHDLJ010000016.1"/>
</dbReference>
<evidence type="ECO:0000256" key="9">
    <source>
        <dbReference type="SAM" id="Phobius"/>
    </source>
</evidence>
<dbReference type="Proteomes" id="UP001575652">
    <property type="component" value="Unassembled WGS sequence"/>
</dbReference>
<feature type="transmembrane region" description="Helical" evidence="9">
    <location>
        <begin position="234"/>
        <end position="266"/>
    </location>
</feature>
<evidence type="ECO:0000256" key="5">
    <source>
        <dbReference type="ARBA" id="ARBA00022692"/>
    </source>
</evidence>
<evidence type="ECO:0000256" key="8">
    <source>
        <dbReference type="SAM" id="MobiDB-lite"/>
    </source>
</evidence>
<feature type="transmembrane region" description="Helical" evidence="9">
    <location>
        <begin position="296"/>
        <end position="321"/>
    </location>
</feature>
<comment type="caution">
    <text evidence="10">The sequence shown here is derived from an EMBL/GenBank/DDBJ whole genome shotgun (WGS) entry which is preliminary data.</text>
</comment>
<evidence type="ECO:0000256" key="7">
    <source>
        <dbReference type="ARBA" id="ARBA00023136"/>
    </source>
</evidence>
<keyword evidence="4" id="KW-1003">Cell membrane</keyword>
<keyword evidence="3" id="KW-0813">Transport</keyword>
<evidence type="ECO:0000256" key="4">
    <source>
        <dbReference type="ARBA" id="ARBA00022475"/>
    </source>
</evidence>
<evidence type="ECO:0000313" key="11">
    <source>
        <dbReference type="Proteomes" id="UP001575652"/>
    </source>
</evidence>
<feature type="transmembrane region" description="Helical" evidence="9">
    <location>
        <begin position="78"/>
        <end position="98"/>
    </location>
</feature>
<feature type="transmembrane region" description="Helical" evidence="9">
    <location>
        <begin position="56"/>
        <end position="72"/>
    </location>
</feature>
<feature type="transmembrane region" description="Helical" evidence="9">
    <location>
        <begin position="110"/>
        <end position="131"/>
    </location>
</feature>
<keyword evidence="11" id="KW-1185">Reference proteome</keyword>
<evidence type="ECO:0000256" key="3">
    <source>
        <dbReference type="ARBA" id="ARBA00022448"/>
    </source>
</evidence>
<evidence type="ECO:0000256" key="6">
    <source>
        <dbReference type="ARBA" id="ARBA00022989"/>
    </source>
</evidence>
<organism evidence="10 11">
    <name type="scientific">Arthrobacter halodurans</name>
    <dbReference type="NCBI Taxonomy" id="516699"/>
    <lineage>
        <taxon>Bacteria</taxon>
        <taxon>Bacillati</taxon>
        <taxon>Actinomycetota</taxon>
        <taxon>Actinomycetes</taxon>
        <taxon>Micrococcales</taxon>
        <taxon>Micrococcaceae</taxon>
        <taxon>Arthrobacter</taxon>
    </lineage>
</organism>